<sequence length="53" mass="5552">MKIVITGSLGNISKSLAIELVQKGHSVTVISSNLSKQKEIKDLGAIPAIGSIY</sequence>
<keyword evidence="2" id="KW-1185">Reference proteome</keyword>
<dbReference type="InterPro" id="IPR036291">
    <property type="entry name" value="NAD(P)-bd_dom_sf"/>
</dbReference>
<organism evidence="1 2">
    <name type="scientific">Mariniflexile jejuense</name>
    <dbReference type="NCBI Taxonomy" id="1173582"/>
    <lineage>
        <taxon>Bacteria</taxon>
        <taxon>Pseudomonadati</taxon>
        <taxon>Bacteroidota</taxon>
        <taxon>Flavobacteriia</taxon>
        <taxon>Flavobacteriales</taxon>
        <taxon>Flavobacteriaceae</taxon>
        <taxon>Mariniflexile</taxon>
    </lineage>
</organism>
<comment type="caution">
    <text evidence="1">The sequence shown here is derived from an EMBL/GenBank/DDBJ whole genome shotgun (WGS) entry which is preliminary data.</text>
</comment>
<dbReference type="Proteomes" id="UP001597061">
    <property type="component" value="Unassembled WGS sequence"/>
</dbReference>
<evidence type="ECO:0000313" key="1">
    <source>
        <dbReference type="EMBL" id="MFD0990769.1"/>
    </source>
</evidence>
<dbReference type="Gene3D" id="3.40.50.720">
    <property type="entry name" value="NAD(P)-binding Rossmann-like Domain"/>
    <property type="match status" value="1"/>
</dbReference>
<reference evidence="2" key="1">
    <citation type="journal article" date="2019" name="Int. J. Syst. Evol. Microbiol.">
        <title>The Global Catalogue of Microorganisms (GCM) 10K type strain sequencing project: providing services to taxonomists for standard genome sequencing and annotation.</title>
        <authorList>
            <consortium name="The Broad Institute Genomics Platform"/>
            <consortium name="The Broad Institute Genome Sequencing Center for Infectious Disease"/>
            <person name="Wu L."/>
            <person name="Ma J."/>
        </authorList>
    </citation>
    <scope>NUCLEOTIDE SEQUENCE [LARGE SCALE GENOMIC DNA]</scope>
    <source>
        <strain evidence="2">CCUG 62414</strain>
    </source>
</reference>
<dbReference type="SUPFAM" id="SSF51735">
    <property type="entry name" value="NAD(P)-binding Rossmann-fold domains"/>
    <property type="match status" value="1"/>
</dbReference>
<dbReference type="EMBL" id="JBHTJI010000022">
    <property type="protein sequence ID" value="MFD0990769.1"/>
    <property type="molecule type" value="Genomic_DNA"/>
</dbReference>
<gene>
    <name evidence="1" type="ORF">ACFQ1R_11725</name>
</gene>
<evidence type="ECO:0008006" key="3">
    <source>
        <dbReference type="Google" id="ProtNLM"/>
    </source>
</evidence>
<protein>
    <recommendedName>
        <fullName evidence="3">NAD(P)-binding domain-containing protein</fullName>
    </recommendedName>
</protein>
<proteinExistence type="predicted"/>
<dbReference type="RefSeq" id="WP_379926414.1">
    <property type="nucleotide sequence ID" value="NZ_JBHTJI010000022.1"/>
</dbReference>
<name>A0ABW3JK63_9FLAO</name>
<accession>A0ABW3JK63</accession>
<evidence type="ECO:0000313" key="2">
    <source>
        <dbReference type="Proteomes" id="UP001597061"/>
    </source>
</evidence>